<reference evidence="6 7" key="1">
    <citation type="journal article" date="2021" name="BMC Genomics">
        <title>Genome-resolved metagenome and metatranscriptome analyses of thermophilic composting reveal key bacterial players and their metabolic interactions.</title>
        <authorList>
            <person name="Braga L.P.P."/>
            <person name="Pereira R.V."/>
            <person name="Martins L.F."/>
            <person name="Moura L.M.S."/>
            <person name="Sanchez F.B."/>
            <person name="Patane J.S.L."/>
            <person name="da Silva A.M."/>
            <person name="Setubal J.C."/>
        </authorList>
    </citation>
    <scope>NUCLEOTIDE SEQUENCE [LARGE SCALE GENOMIC DNA]</scope>
    <source>
        <strain evidence="6">ZC4RG45</strain>
    </source>
</reference>
<keyword evidence="1" id="KW-0805">Transcription regulation</keyword>
<evidence type="ECO:0000256" key="3">
    <source>
        <dbReference type="ARBA" id="ARBA00023163"/>
    </source>
</evidence>
<dbReference type="SUPFAM" id="SSF46785">
    <property type="entry name" value="Winged helix' DNA-binding domain"/>
    <property type="match status" value="1"/>
</dbReference>
<dbReference type="PANTHER" id="PTHR43537:SF5">
    <property type="entry name" value="UXU OPERON TRANSCRIPTIONAL REGULATOR"/>
    <property type="match status" value="1"/>
</dbReference>
<dbReference type="Proteomes" id="UP000249324">
    <property type="component" value="Unassembled WGS sequence"/>
</dbReference>
<gene>
    <name evidence="6" type="ORF">DIU77_011070</name>
</gene>
<dbReference type="SUPFAM" id="SSF48008">
    <property type="entry name" value="GntR ligand-binding domain-like"/>
    <property type="match status" value="1"/>
</dbReference>
<dbReference type="EMBL" id="QGUI02000128">
    <property type="protein sequence ID" value="MFO7192772.1"/>
    <property type="molecule type" value="Genomic_DNA"/>
</dbReference>
<dbReference type="AlphaFoldDB" id="A0ABD6FFB7"/>
<proteinExistence type="predicted"/>
<dbReference type="InterPro" id="IPR036390">
    <property type="entry name" value="WH_DNA-bd_sf"/>
</dbReference>
<dbReference type="InterPro" id="IPR008920">
    <property type="entry name" value="TF_FadR/GntR_C"/>
</dbReference>
<name>A0ABD6FFB7_9PSEU</name>
<dbReference type="SMART" id="SM00345">
    <property type="entry name" value="HTH_GNTR"/>
    <property type="match status" value="1"/>
</dbReference>
<dbReference type="InterPro" id="IPR036388">
    <property type="entry name" value="WH-like_DNA-bd_sf"/>
</dbReference>
<feature type="non-terminal residue" evidence="6">
    <location>
        <position position="152"/>
    </location>
</feature>
<protein>
    <submittedName>
        <fullName evidence="6">GntR family transcriptional regulator</fullName>
    </submittedName>
</protein>
<dbReference type="Pfam" id="PF00392">
    <property type="entry name" value="GntR"/>
    <property type="match status" value="1"/>
</dbReference>
<dbReference type="PROSITE" id="PS50949">
    <property type="entry name" value="HTH_GNTR"/>
    <property type="match status" value="1"/>
</dbReference>
<feature type="region of interest" description="Disordered" evidence="4">
    <location>
        <begin position="1"/>
        <end position="21"/>
    </location>
</feature>
<keyword evidence="3" id="KW-0804">Transcription</keyword>
<comment type="caution">
    <text evidence="6">The sequence shown here is derived from an EMBL/GenBank/DDBJ whole genome shotgun (WGS) entry which is preliminary data.</text>
</comment>
<dbReference type="Gene3D" id="1.20.120.530">
    <property type="entry name" value="GntR ligand-binding domain-like"/>
    <property type="match status" value="1"/>
</dbReference>
<dbReference type="PANTHER" id="PTHR43537">
    <property type="entry name" value="TRANSCRIPTIONAL REGULATOR, GNTR FAMILY"/>
    <property type="match status" value="1"/>
</dbReference>
<evidence type="ECO:0000313" key="7">
    <source>
        <dbReference type="Proteomes" id="UP000249324"/>
    </source>
</evidence>
<evidence type="ECO:0000256" key="2">
    <source>
        <dbReference type="ARBA" id="ARBA00023125"/>
    </source>
</evidence>
<dbReference type="Pfam" id="PF07729">
    <property type="entry name" value="FCD"/>
    <property type="match status" value="1"/>
</dbReference>
<evidence type="ECO:0000256" key="1">
    <source>
        <dbReference type="ARBA" id="ARBA00023015"/>
    </source>
</evidence>
<dbReference type="InterPro" id="IPR011711">
    <property type="entry name" value="GntR_C"/>
</dbReference>
<feature type="compositionally biased region" description="Polar residues" evidence="4">
    <location>
        <begin position="1"/>
        <end position="11"/>
    </location>
</feature>
<evidence type="ECO:0000256" key="4">
    <source>
        <dbReference type="SAM" id="MobiDB-lite"/>
    </source>
</evidence>
<accession>A0ABD6FFB7</accession>
<dbReference type="InterPro" id="IPR000524">
    <property type="entry name" value="Tscrpt_reg_HTH_GntR"/>
</dbReference>
<dbReference type="CDD" id="cd07377">
    <property type="entry name" value="WHTH_GntR"/>
    <property type="match status" value="1"/>
</dbReference>
<organism evidence="6 7">
    <name type="scientific">Thermocrispum agreste</name>
    <dbReference type="NCBI Taxonomy" id="37925"/>
    <lineage>
        <taxon>Bacteria</taxon>
        <taxon>Bacillati</taxon>
        <taxon>Actinomycetota</taxon>
        <taxon>Actinomycetes</taxon>
        <taxon>Pseudonocardiales</taxon>
        <taxon>Pseudonocardiaceae</taxon>
        <taxon>Thermocrispum</taxon>
    </lineage>
</organism>
<sequence>MSDATAPQTAPSVWEGRGGMQRQRSAYERIKQAIVTGEFKPGQQLVETALAEWCQVSRTPVREALTRLEQDGIVVRSDRGMIVRENSPEEVLDIYETRIALEATAARMAAERRTVHDLLQMREYAQAMVDETPADATEMVAMNERFHRSVWR</sequence>
<evidence type="ECO:0000313" key="6">
    <source>
        <dbReference type="EMBL" id="MFO7192772.1"/>
    </source>
</evidence>
<evidence type="ECO:0000259" key="5">
    <source>
        <dbReference type="PROSITE" id="PS50949"/>
    </source>
</evidence>
<keyword evidence="2" id="KW-0238">DNA-binding</keyword>
<dbReference type="GO" id="GO:0003677">
    <property type="term" value="F:DNA binding"/>
    <property type="evidence" value="ECO:0007669"/>
    <property type="project" value="UniProtKB-KW"/>
</dbReference>
<dbReference type="Gene3D" id="1.10.10.10">
    <property type="entry name" value="Winged helix-like DNA-binding domain superfamily/Winged helix DNA-binding domain"/>
    <property type="match status" value="1"/>
</dbReference>
<feature type="domain" description="HTH gntR-type" evidence="5">
    <location>
        <begin position="20"/>
        <end position="86"/>
    </location>
</feature>